<dbReference type="AlphaFoldDB" id="A0A2V2YWS8"/>
<comment type="caution">
    <text evidence="2">The sequence shown here is derived from an EMBL/GenBank/DDBJ whole genome shotgun (WGS) entry which is preliminary data.</text>
</comment>
<keyword evidence="1" id="KW-1133">Transmembrane helix</keyword>
<sequence length="89" mass="9916">MKAIPLKEVIKMKKLLLTLPVILLLIACPSFAIYAASDATQHHHDSQDTVMHHSEVSSIPLMIMFGIIVLLCFLILFISFKKKAGKQAN</sequence>
<protein>
    <submittedName>
        <fullName evidence="2">Uncharacterized protein</fullName>
    </submittedName>
</protein>
<proteinExistence type="predicted"/>
<evidence type="ECO:0000256" key="1">
    <source>
        <dbReference type="SAM" id="Phobius"/>
    </source>
</evidence>
<keyword evidence="3" id="KW-1185">Reference proteome</keyword>
<dbReference type="EMBL" id="QGTQ01000007">
    <property type="protein sequence ID" value="PWW03249.1"/>
    <property type="molecule type" value="Genomic_DNA"/>
</dbReference>
<dbReference type="PROSITE" id="PS51257">
    <property type="entry name" value="PROKAR_LIPOPROTEIN"/>
    <property type="match status" value="1"/>
</dbReference>
<evidence type="ECO:0000313" key="2">
    <source>
        <dbReference type="EMBL" id="PWW03249.1"/>
    </source>
</evidence>
<accession>A0A2V2YWS8</accession>
<organism evidence="2 3">
    <name type="scientific">Paenibacillus cellulosilyticus</name>
    <dbReference type="NCBI Taxonomy" id="375489"/>
    <lineage>
        <taxon>Bacteria</taxon>
        <taxon>Bacillati</taxon>
        <taxon>Bacillota</taxon>
        <taxon>Bacilli</taxon>
        <taxon>Bacillales</taxon>
        <taxon>Paenibacillaceae</taxon>
        <taxon>Paenibacillus</taxon>
    </lineage>
</organism>
<feature type="transmembrane region" description="Helical" evidence="1">
    <location>
        <begin position="59"/>
        <end position="80"/>
    </location>
</feature>
<gene>
    <name evidence="2" type="ORF">DFQ01_107146</name>
</gene>
<keyword evidence="1" id="KW-0472">Membrane</keyword>
<dbReference type="Proteomes" id="UP000246635">
    <property type="component" value="Unassembled WGS sequence"/>
</dbReference>
<reference evidence="2 3" key="1">
    <citation type="submission" date="2018-05" db="EMBL/GenBank/DDBJ databases">
        <title>Genomic Encyclopedia of Type Strains, Phase III (KMG-III): the genomes of soil and plant-associated and newly described type strains.</title>
        <authorList>
            <person name="Whitman W."/>
        </authorList>
    </citation>
    <scope>NUCLEOTIDE SEQUENCE [LARGE SCALE GENOMIC DNA]</scope>
    <source>
        <strain evidence="2 3">CECT 5696</strain>
    </source>
</reference>
<name>A0A2V2YWS8_9BACL</name>
<evidence type="ECO:0000313" key="3">
    <source>
        <dbReference type="Proteomes" id="UP000246635"/>
    </source>
</evidence>
<keyword evidence="1" id="KW-0812">Transmembrane</keyword>